<name>A0A067FKQ4_CITSI</name>
<evidence type="ECO:0000256" key="1">
    <source>
        <dbReference type="SAM" id="MobiDB-lite"/>
    </source>
</evidence>
<dbReference type="PROSITE" id="PS00745">
    <property type="entry name" value="RF_PROK_I"/>
    <property type="match status" value="1"/>
</dbReference>
<sequence>MAAIRTTANMILNEILMLHHRPLSSSCSSLSLSSIQTRLPGFRGSTTLRFTHHRGINFGGIRCAASDSGSDDKVSARFSQVKQLLREAEERASSAGNEPIPKITLDHVTVSFARSGGPGGQNVNKVNTKVDMRFNVQNAYWLSDRVRQRIMQMEKNRINKDGEIVISSTKTRTQKGNIEDALGKLQAIIDAASYVPPPPSEEKKKKMTKLAAIGEQKRLKSKKAVSEKKAFRRSRDSWDK</sequence>
<reference evidence="3 4" key="1">
    <citation type="submission" date="2014-04" db="EMBL/GenBank/DDBJ databases">
        <authorList>
            <consortium name="International Citrus Genome Consortium"/>
            <person name="Gmitter F."/>
            <person name="Chen C."/>
            <person name="Farmerie W."/>
            <person name="Harkins T."/>
            <person name="Desany B."/>
            <person name="Mohiuddin M."/>
            <person name="Kodira C."/>
            <person name="Borodovsky M."/>
            <person name="Lomsadze A."/>
            <person name="Burns P."/>
            <person name="Jenkins J."/>
            <person name="Prochnik S."/>
            <person name="Shu S."/>
            <person name="Chapman J."/>
            <person name="Pitluck S."/>
            <person name="Schmutz J."/>
            <person name="Rokhsar D."/>
        </authorList>
    </citation>
    <scope>NUCLEOTIDE SEQUENCE</scope>
</reference>
<evidence type="ECO:0000313" key="3">
    <source>
        <dbReference type="EMBL" id="KDO63766.1"/>
    </source>
</evidence>
<dbReference type="Gene3D" id="3.30.160.20">
    <property type="match status" value="1"/>
</dbReference>
<evidence type="ECO:0000313" key="4">
    <source>
        <dbReference type="Proteomes" id="UP000027120"/>
    </source>
</evidence>
<feature type="domain" description="Prokaryotic-type class I peptide chain release factors" evidence="2">
    <location>
        <begin position="114"/>
        <end position="130"/>
    </location>
</feature>
<dbReference type="AlphaFoldDB" id="A0A067FKQ4"/>
<dbReference type="PANTHER" id="PTHR47352:SF1">
    <property type="entry name" value="CLASS I PEPTIDE CHAIN RELEASE FACTOR"/>
    <property type="match status" value="1"/>
</dbReference>
<dbReference type="FunFam" id="3.30.160.20:FF:000046">
    <property type="entry name" value="Peptidyl-tRNA hydrolase ICT1"/>
    <property type="match status" value="1"/>
</dbReference>
<accession>A0A067FKQ4</accession>
<dbReference type="GO" id="GO:0003747">
    <property type="term" value="F:translation release factor activity"/>
    <property type="evidence" value="ECO:0007669"/>
    <property type="project" value="InterPro"/>
</dbReference>
<dbReference type="PANTHER" id="PTHR47352">
    <property type="entry name" value="CLASS I PEPTIDE CHAIN RELEASE FACTOR"/>
    <property type="match status" value="1"/>
</dbReference>
<dbReference type="NCBIfam" id="NF006718">
    <property type="entry name" value="PRK09256.1"/>
    <property type="match status" value="1"/>
</dbReference>
<proteinExistence type="predicted"/>
<evidence type="ECO:0000259" key="2">
    <source>
        <dbReference type="PROSITE" id="PS00745"/>
    </source>
</evidence>
<protein>
    <recommendedName>
        <fullName evidence="2">Prokaryotic-type class I peptide chain release factors domain-containing protein</fullName>
    </recommendedName>
</protein>
<dbReference type="Pfam" id="PF00472">
    <property type="entry name" value="RF-1"/>
    <property type="match status" value="1"/>
</dbReference>
<organism evidence="3 4">
    <name type="scientific">Citrus sinensis</name>
    <name type="common">Sweet orange</name>
    <name type="synonym">Citrus aurantium var. sinensis</name>
    <dbReference type="NCBI Taxonomy" id="2711"/>
    <lineage>
        <taxon>Eukaryota</taxon>
        <taxon>Viridiplantae</taxon>
        <taxon>Streptophyta</taxon>
        <taxon>Embryophyta</taxon>
        <taxon>Tracheophyta</taxon>
        <taxon>Spermatophyta</taxon>
        <taxon>Magnoliopsida</taxon>
        <taxon>eudicotyledons</taxon>
        <taxon>Gunneridae</taxon>
        <taxon>Pentapetalae</taxon>
        <taxon>rosids</taxon>
        <taxon>malvids</taxon>
        <taxon>Sapindales</taxon>
        <taxon>Rutaceae</taxon>
        <taxon>Aurantioideae</taxon>
        <taxon>Citrus</taxon>
    </lineage>
</organism>
<dbReference type="Proteomes" id="UP000027120">
    <property type="component" value="Unassembled WGS sequence"/>
</dbReference>
<dbReference type="eggNOG" id="KOG3429">
    <property type="taxonomic scope" value="Eukaryota"/>
</dbReference>
<dbReference type="STRING" id="2711.A0A067FKQ4"/>
<feature type="region of interest" description="Disordered" evidence="1">
    <location>
        <begin position="214"/>
        <end position="240"/>
    </location>
</feature>
<dbReference type="KEGG" id="cit:102630755"/>
<gene>
    <name evidence="3" type="ORF">CISIN_1g026340mg</name>
</gene>
<dbReference type="SUPFAM" id="SSF110916">
    <property type="entry name" value="Peptidyl-tRNA hydrolase domain-like"/>
    <property type="match status" value="1"/>
</dbReference>
<dbReference type="EMBL" id="KK784912">
    <property type="protein sequence ID" value="KDO63766.1"/>
    <property type="molecule type" value="Genomic_DNA"/>
</dbReference>
<feature type="compositionally biased region" description="Basic and acidic residues" evidence="1">
    <location>
        <begin position="224"/>
        <end position="240"/>
    </location>
</feature>
<dbReference type="InterPro" id="IPR000352">
    <property type="entry name" value="Pep_chain_release_fac_I"/>
</dbReference>
<dbReference type="PaxDb" id="2711-XP_006477278.1"/>
<keyword evidence="4" id="KW-1185">Reference proteome</keyword>
<dbReference type="SMR" id="A0A067FKQ4"/>